<gene>
    <name evidence="3" type="ORF">U472_13940</name>
</gene>
<dbReference type="PANTHER" id="PTHR33498:SF1">
    <property type="entry name" value="TRANSPOSASE FOR INSERTION SEQUENCE ELEMENT IS1557"/>
    <property type="match status" value="1"/>
</dbReference>
<dbReference type="RefSeq" id="WP_068719357.1">
    <property type="nucleotide sequence ID" value="NZ_LWDV01000010.1"/>
</dbReference>
<dbReference type="Proteomes" id="UP000093514">
    <property type="component" value="Unassembled WGS sequence"/>
</dbReference>
<keyword evidence="4" id="KW-1185">Reference proteome</keyword>
<evidence type="ECO:0000313" key="3">
    <source>
        <dbReference type="EMBL" id="OCL25445.1"/>
    </source>
</evidence>
<reference evidence="4" key="1">
    <citation type="submission" date="2016-07" db="EMBL/GenBank/DDBJ databases">
        <authorList>
            <person name="Florea S."/>
            <person name="Webb J.S."/>
            <person name="Jaromczyk J."/>
            <person name="Schardl C.L."/>
        </authorList>
    </citation>
    <scope>NUCLEOTIDE SEQUENCE [LARGE SCALE GENOMIC DNA]</scope>
    <source>
        <strain evidence="4">Z6</strain>
    </source>
</reference>
<protein>
    <recommendedName>
        <fullName evidence="5">Zinc-finger of transposase IS204/IS1001/IS1096/IS1165</fullName>
    </recommendedName>
</protein>
<comment type="caution">
    <text evidence="3">The sequence shown here is derived from an EMBL/GenBank/DDBJ whole genome shotgun (WGS) entry which is preliminary data.</text>
</comment>
<accession>A0A1C0A5M7</accession>
<evidence type="ECO:0008006" key="5">
    <source>
        <dbReference type="Google" id="ProtNLM"/>
    </source>
</evidence>
<evidence type="ECO:0000259" key="1">
    <source>
        <dbReference type="Pfam" id="PF13542"/>
    </source>
</evidence>
<dbReference type="InterPro" id="IPR032877">
    <property type="entry name" value="Transposase_HTH"/>
</dbReference>
<dbReference type="Pfam" id="PF14690">
    <property type="entry name" value="Zn_ribbon_ISL3"/>
    <property type="match status" value="1"/>
</dbReference>
<organism evidence="3 4">
    <name type="scientific">Orenia metallireducens</name>
    <dbReference type="NCBI Taxonomy" id="1413210"/>
    <lineage>
        <taxon>Bacteria</taxon>
        <taxon>Bacillati</taxon>
        <taxon>Bacillota</taxon>
        <taxon>Clostridia</taxon>
        <taxon>Halanaerobiales</taxon>
        <taxon>Halobacteroidaceae</taxon>
        <taxon>Orenia</taxon>
    </lineage>
</organism>
<dbReference type="InterPro" id="IPR029261">
    <property type="entry name" value="Transposase_Znf"/>
</dbReference>
<dbReference type="EMBL" id="LWDV01000010">
    <property type="protein sequence ID" value="OCL25445.1"/>
    <property type="molecule type" value="Genomic_DNA"/>
</dbReference>
<proteinExistence type="predicted"/>
<sequence>MQINNNFIKKLLDLQDLDIIYFNVNNGIFNIFATSSNKQVYCPRCGHITNKVHDRRYQDYEHLPIWNLKTIISLEIKRYKCSCNPEHPFTETFNFIRKHQRRTIAYEKYIFTLAHKNTIQNVADIIGISHGACQRIYNFYAKDKLESLEPEPLTLLGIDDIANVKVIITIQ</sequence>
<feature type="domain" description="Transposase IS204/IS1001/IS1096/IS1165 helix-turn-helix" evidence="1">
    <location>
        <begin position="91"/>
        <end position="140"/>
    </location>
</feature>
<dbReference type="InterPro" id="IPR047951">
    <property type="entry name" value="Transpos_ISL3"/>
</dbReference>
<feature type="domain" description="Transposase IS204/IS1001/IS1096/IS1165 zinc-finger" evidence="2">
    <location>
        <begin position="41"/>
        <end position="83"/>
    </location>
</feature>
<dbReference type="AlphaFoldDB" id="A0A1C0A5M7"/>
<dbReference type="Pfam" id="PF13542">
    <property type="entry name" value="HTH_Tnp_ISL3"/>
    <property type="match status" value="1"/>
</dbReference>
<reference evidence="3 4" key="2">
    <citation type="submission" date="2016-08" db="EMBL/GenBank/DDBJ databases">
        <title>Orenia metallireducens sp. nov. strain Z6, a Novel Metal-reducing Firmicute from the Deep Subsurface.</title>
        <authorList>
            <person name="Maxim B.I."/>
            <person name="Kenneth K."/>
            <person name="Flynn T.M."/>
            <person name="Oloughlin E.J."/>
            <person name="Locke R.A."/>
            <person name="Weber J.R."/>
            <person name="Egan S.M."/>
            <person name="Mackie R.I."/>
            <person name="Cann I.K."/>
        </authorList>
    </citation>
    <scope>NUCLEOTIDE SEQUENCE [LARGE SCALE GENOMIC DNA]</scope>
    <source>
        <strain evidence="3 4">Z6</strain>
    </source>
</reference>
<evidence type="ECO:0000313" key="4">
    <source>
        <dbReference type="Proteomes" id="UP000093514"/>
    </source>
</evidence>
<dbReference type="PANTHER" id="PTHR33498">
    <property type="entry name" value="TRANSPOSASE FOR INSERTION SEQUENCE ELEMENT IS1557"/>
    <property type="match status" value="1"/>
</dbReference>
<name>A0A1C0A5M7_9FIRM</name>
<dbReference type="OrthoDB" id="2110692at2"/>
<evidence type="ECO:0000259" key="2">
    <source>
        <dbReference type="Pfam" id="PF14690"/>
    </source>
</evidence>